<gene>
    <name evidence="3" type="ORF">SOCEGT47_017650</name>
</gene>
<dbReference type="Proteomes" id="UP000295781">
    <property type="component" value="Chromosome"/>
</dbReference>
<evidence type="ECO:0000313" key="3">
    <source>
        <dbReference type="EMBL" id="AUX21284.1"/>
    </source>
</evidence>
<evidence type="ECO:0000259" key="2">
    <source>
        <dbReference type="Pfam" id="PF09937"/>
    </source>
</evidence>
<dbReference type="EMBL" id="CP012670">
    <property type="protein sequence ID" value="AUX21284.1"/>
    <property type="molecule type" value="Genomic_DNA"/>
</dbReference>
<feature type="region of interest" description="Disordered" evidence="1">
    <location>
        <begin position="433"/>
        <end position="558"/>
    </location>
</feature>
<evidence type="ECO:0000256" key="1">
    <source>
        <dbReference type="SAM" id="MobiDB-lite"/>
    </source>
</evidence>
<feature type="compositionally biased region" description="Pro residues" evidence="1">
    <location>
        <begin position="386"/>
        <end position="399"/>
    </location>
</feature>
<reference evidence="3 4" key="1">
    <citation type="submission" date="2015-09" db="EMBL/GenBank/DDBJ databases">
        <title>Sorangium comparison.</title>
        <authorList>
            <person name="Zaburannyi N."/>
            <person name="Bunk B."/>
            <person name="Overmann J."/>
            <person name="Mueller R."/>
        </authorList>
    </citation>
    <scope>NUCLEOTIDE SEQUENCE [LARGE SCALE GENOMIC DNA]</scope>
    <source>
        <strain evidence="3 4">So ceGT47</strain>
    </source>
</reference>
<dbReference type="InterPro" id="IPR018683">
    <property type="entry name" value="DUF2169"/>
</dbReference>
<name>A0A4P2PWV5_SORCE</name>
<organism evidence="3 4">
    <name type="scientific">Sorangium cellulosum</name>
    <name type="common">Polyangium cellulosum</name>
    <dbReference type="NCBI Taxonomy" id="56"/>
    <lineage>
        <taxon>Bacteria</taxon>
        <taxon>Pseudomonadati</taxon>
        <taxon>Myxococcota</taxon>
        <taxon>Polyangia</taxon>
        <taxon>Polyangiales</taxon>
        <taxon>Polyangiaceae</taxon>
        <taxon>Sorangium</taxon>
    </lineage>
</organism>
<feature type="compositionally biased region" description="Pro residues" evidence="1">
    <location>
        <begin position="473"/>
        <end position="485"/>
    </location>
</feature>
<accession>A0A4P2PWV5</accession>
<feature type="domain" description="DUF2169" evidence="2">
    <location>
        <begin position="28"/>
        <end position="290"/>
    </location>
</feature>
<proteinExistence type="predicted"/>
<sequence>MSGGLFSNDVIATAPGCAAAAIAWRYRGRIHATIVVKATFCLVPDGTMRRIEPERIIEHDVPHHGDPSSSTRITRDLAPHLTKVDVVLTGHAYSPTEAPARSVQVGLAVADEGRTLLQKSLLVRHTASFQRMPLVYERAFGGAGYFDNPIGVGALPGDGEPNLVAPADPRRPACLGPIGGTWPSRRKLLGACQRTSVEAPFADIPDDFAWEYFQAAPRDQRLDRLRGGEWIVLHGVRPGVPRLATRVPRARGLARVSGLTEHGIANGTLVLSADTLRIDADEERCTLVWRGQLALPSRLALASMRAAASVEVEGEPLLWPESSTPAARAQPAPIPTVSGTSEAGGSDGAARHGAVPSRAHLLHTVPLEDEPEGAPRLKPATLPFRPDLPPAIPPAPAPQPRRRGREDLLLTQPFPTATGMASQRLERGTLPFVVNRPSDSAPHPVRGVSPAELEEPAHRAPAAGRDVVASPAAEPPPPDSPPRAAPGPAASPAGPAVPPSPAAPRAAEAAPRRVYAAEPQASSEVESPPPAPQPPPRAPEAPGRSVDVKRVLYGRFTR</sequence>
<protein>
    <recommendedName>
        <fullName evidence="2">DUF2169 domain-containing protein</fullName>
    </recommendedName>
</protein>
<dbReference type="RefSeq" id="WP_129346626.1">
    <property type="nucleotide sequence ID" value="NZ_CP012670.1"/>
</dbReference>
<feature type="compositionally biased region" description="Pro residues" evidence="1">
    <location>
        <begin position="527"/>
        <end position="539"/>
    </location>
</feature>
<dbReference type="Pfam" id="PF09937">
    <property type="entry name" value="DUF2169"/>
    <property type="match status" value="1"/>
</dbReference>
<feature type="compositionally biased region" description="Low complexity" evidence="1">
    <location>
        <begin position="503"/>
        <end position="526"/>
    </location>
</feature>
<feature type="region of interest" description="Disordered" evidence="1">
    <location>
        <begin position="321"/>
        <end position="403"/>
    </location>
</feature>
<dbReference type="OrthoDB" id="5516327at2"/>
<dbReference type="AlphaFoldDB" id="A0A4P2PWV5"/>
<evidence type="ECO:0000313" key="4">
    <source>
        <dbReference type="Proteomes" id="UP000295781"/>
    </source>
</evidence>